<gene>
    <name evidence="2" type="ORF">SAMN04488571_10948</name>
</gene>
<evidence type="ECO:0000259" key="1">
    <source>
        <dbReference type="SMART" id="SM00960"/>
    </source>
</evidence>
<dbReference type="STRING" id="2200.GCA_001571405_02121"/>
<dbReference type="PROSITE" id="PS51257">
    <property type="entry name" value="PROKAR_LIPOPROTEIN"/>
    <property type="match status" value="1"/>
</dbReference>
<dbReference type="AlphaFoldDB" id="A0A1G9BFR7"/>
<evidence type="ECO:0000313" key="3">
    <source>
        <dbReference type="Proteomes" id="UP000326500"/>
    </source>
</evidence>
<dbReference type="InterPro" id="IPR004942">
    <property type="entry name" value="Roadblock/LAMTOR2_dom"/>
</dbReference>
<organism evidence="2 3">
    <name type="scientific">Methanoculleus thermophilus</name>
    <dbReference type="NCBI Taxonomy" id="2200"/>
    <lineage>
        <taxon>Archaea</taxon>
        <taxon>Methanobacteriati</taxon>
        <taxon>Methanobacteriota</taxon>
        <taxon>Stenosarchaea group</taxon>
        <taxon>Methanomicrobia</taxon>
        <taxon>Methanomicrobiales</taxon>
        <taxon>Methanomicrobiaceae</taxon>
        <taxon>Methanoculleus</taxon>
    </lineage>
</organism>
<accession>A0A1G9BFR7</accession>
<name>A0A1G9BFR7_9EURY</name>
<evidence type="ECO:0000313" key="2">
    <source>
        <dbReference type="EMBL" id="SDK38297.1"/>
    </source>
</evidence>
<keyword evidence="3" id="KW-1185">Reference proteome</keyword>
<sequence length="119" mass="12719">MEERAQRYTDEIRSVIGVVACALVSCEGIVMSKYFREDGVSSPLFAAMSATVLASAEGACNSLHVQSPSMVTITAPDTTILIMSAGEDALITVVIDKSADLPTVQERLREIAIRIGEEV</sequence>
<dbReference type="Proteomes" id="UP000326500">
    <property type="component" value="Unassembled WGS sequence"/>
</dbReference>
<dbReference type="RefSeq" id="WP_224732823.1">
    <property type="nucleotide sequence ID" value="NZ_BCNX01000012.1"/>
</dbReference>
<dbReference type="Gene3D" id="3.30.450.30">
    <property type="entry name" value="Dynein light chain 2a, cytoplasmic"/>
    <property type="match status" value="1"/>
</dbReference>
<dbReference type="Pfam" id="PF03259">
    <property type="entry name" value="Robl_LC7"/>
    <property type="match status" value="1"/>
</dbReference>
<dbReference type="EMBL" id="FNFT01000009">
    <property type="protein sequence ID" value="SDK38297.1"/>
    <property type="molecule type" value="Genomic_DNA"/>
</dbReference>
<protein>
    <recommendedName>
        <fullName evidence="1">Roadblock/LAMTOR2 domain-containing protein</fullName>
    </recommendedName>
</protein>
<feature type="domain" description="Roadblock/LAMTOR2" evidence="1">
    <location>
        <begin position="5"/>
        <end position="95"/>
    </location>
</feature>
<dbReference type="SMART" id="SM00960">
    <property type="entry name" value="Robl_LC7"/>
    <property type="match status" value="1"/>
</dbReference>
<reference evidence="2 3" key="1">
    <citation type="submission" date="2016-10" db="EMBL/GenBank/DDBJ databases">
        <authorList>
            <person name="Varghese N."/>
            <person name="Submissions S."/>
        </authorList>
    </citation>
    <scope>NUCLEOTIDE SEQUENCE [LARGE SCALE GENOMIC DNA]</scope>
    <source>
        <strain evidence="2 3">DSM 2373</strain>
    </source>
</reference>
<proteinExistence type="predicted"/>
<dbReference type="SUPFAM" id="SSF103196">
    <property type="entry name" value="Roadblock/LC7 domain"/>
    <property type="match status" value="1"/>
</dbReference>